<reference evidence="1 2" key="1">
    <citation type="journal article" date="2019" name="Sci. Rep.">
        <title>Orb-weaving spider Araneus ventricosus genome elucidates the spidroin gene catalogue.</title>
        <authorList>
            <person name="Kono N."/>
            <person name="Nakamura H."/>
            <person name="Ohtoshi R."/>
            <person name="Moran D.A.P."/>
            <person name="Shinohara A."/>
            <person name="Yoshida Y."/>
            <person name="Fujiwara M."/>
            <person name="Mori M."/>
            <person name="Tomita M."/>
            <person name="Arakawa K."/>
        </authorList>
    </citation>
    <scope>NUCLEOTIDE SEQUENCE [LARGE SCALE GENOMIC DNA]</scope>
</reference>
<organism evidence="1 2">
    <name type="scientific">Araneus ventricosus</name>
    <name type="common">Orbweaver spider</name>
    <name type="synonym">Epeira ventricosa</name>
    <dbReference type="NCBI Taxonomy" id="182803"/>
    <lineage>
        <taxon>Eukaryota</taxon>
        <taxon>Metazoa</taxon>
        <taxon>Ecdysozoa</taxon>
        <taxon>Arthropoda</taxon>
        <taxon>Chelicerata</taxon>
        <taxon>Arachnida</taxon>
        <taxon>Araneae</taxon>
        <taxon>Araneomorphae</taxon>
        <taxon>Entelegynae</taxon>
        <taxon>Araneoidea</taxon>
        <taxon>Araneidae</taxon>
        <taxon>Araneus</taxon>
    </lineage>
</organism>
<evidence type="ECO:0000313" key="2">
    <source>
        <dbReference type="Proteomes" id="UP000499080"/>
    </source>
</evidence>
<dbReference type="Proteomes" id="UP000499080">
    <property type="component" value="Unassembled WGS sequence"/>
</dbReference>
<gene>
    <name evidence="1" type="ORF">AVEN_140989_1</name>
</gene>
<protein>
    <submittedName>
        <fullName evidence="1">Uncharacterized protein</fullName>
    </submittedName>
</protein>
<evidence type="ECO:0000313" key="1">
    <source>
        <dbReference type="EMBL" id="GBN82617.1"/>
    </source>
</evidence>
<name>A0A4Y2S3S2_ARAVE</name>
<dbReference type="EMBL" id="BGPR01019679">
    <property type="protein sequence ID" value="GBN82617.1"/>
    <property type="molecule type" value="Genomic_DNA"/>
</dbReference>
<sequence>MTRKTPELAFQLSKISAPRQREGGRSLRMIYTAIGAILVRVSVELGLDLEPRARKRDLTARPPRVFLQLQASWHPQITLFYPSR</sequence>
<comment type="caution">
    <text evidence="1">The sequence shown here is derived from an EMBL/GenBank/DDBJ whole genome shotgun (WGS) entry which is preliminary data.</text>
</comment>
<dbReference type="AlphaFoldDB" id="A0A4Y2S3S2"/>
<accession>A0A4Y2S3S2</accession>
<keyword evidence="2" id="KW-1185">Reference proteome</keyword>
<proteinExistence type="predicted"/>